<name>A0A1F6T9S0_9PROT</name>
<sequence>MSEIKEILDLVKQQGTDWTEFQKASDSRFKNLEIETRELAKKAGRPFAEAGGMFGADPAARLEKYIDAKTGGAISVLTHGDKLASLTTKAEDTPSIGRLLRGIVLGGQAHDADELSEERKSFGIFSDPSGGYAVNGSLSNEWIDALRANMVLSKAGARTLPMDSGQVKIARIVTDPTISWHGENAALPTGDPTFGAVTLNAKTCVCLVKLSLELSQDSANIETMLQTTITNAMASAIDSAGLVGVTTDAGAAPSGVMNLADRNTVTSIGAPTSWDWVVDGQYELMLDNVPMENIGALIAHPAVYKKMRKLKTGITNDNTPLTMPAEVAALPKLWTTAAPLTGGTTASGIIADWRDLIFGIRSQITVRVLSETYMGSNLQIAVLAYARVDFAATRPASFCTLEGITV</sequence>
<feature type="domain" description="Phage capsid-like C-terminal" evidence="2">
    <location>
        <begin position="130"/>
        <end position="402"/>
    </location>
</feature>
<dbReference type="Gene3D" id="3.30.2320.10">
    <property type="entry name" value="hypothetical protein PF0899 domain"/>
    <property type="match status" value="1"/>
</dbReference>
<evidence type="ECO:0000256" key="1">
    <source>
        <dbReference type="ARBA" id="ARBA00004328"/>
    </source>
</evidence>
<evidence type="ECO:0000259" key="2">
    <source>
        <dbReference type="Pfam" id="PF05065"/>
    </source>
</evidence>
<protein>
    <recommendedName>
        <fullName evidence="2">Phage capsid-like C-terminal domain-containing protein</fullName>
    </recommendedName>
</protein>
<dbReference type="STRING" id="1817758.A2150_00485"/>
<evidence type="ECO:0000313" key="3">
    <source>
        <dbReference type="EMBL" id="OGI41826.1"/>
    </source>
</evidence>
<dbReference type="AlphaFoldDB" id="A0A1F6T9S0"/>
<accession>A0A1F6T9S0</accession>
<dbReference type="Pfam" id="PF05065">
    <property type="entry name" value="Phage_capsid"/>
    <property type="match status" value="1"/>
</dbReference>
<gene>
    <name evidence="3" type="ORF">A2150_00485</name>
</gene>
<dbReference type="SUPFAM" id="SSF56563">
    <property type="entry name" value="Major capsid protein gp5"/>
    <property type="match status" value="1"/>
</dbReference>
<dbReference type="NCBIfam" id="TIGR01554">
    <property type="entry name" value="major_cap_HK97"/>
    <property type="match status" value="1"/>
</dbReference>
<proteinExistence type="predicted"/>
<evidence type="ECO:0000313" key="4">
    <source>
        <dbReference type="Proteomes" id="UP000177925"/>
    </source>
</evidence>
<comment type="caution">
    <text evidence="3">The sequence shown here is derived from an EMBL/GenBank/DDBJ whole genome shotgun (WGS) entry which is preliminary data.</text>
</comment>
<dbReference type="InterPro" id="IPR054612">
    <property type="entry name" value="Phage_capsid-like_C"/>
</dbReference>
<reference evidence="3 4" key="1">
    <citation type="journal article" date="2016" name="Nat. Commun.">
        <title>Thousands of microbial genomes shed light on interconnected biogeochemical processes in an aquifer system.</title>
        <authorList>
            <person name="Anantharaman K."/>
            <person name="Brown C.T."/>
            <person name="Hug L.A."/>
            <person name="Sharon I."/>
            <person name="Castelle C.J."/>
            <person name="Probst A.J."/>
            <person name="Thomas B.C."/>
            <person name="Singh A."/>
            <person name="Wilkins M.J."/>
            <person name="Karaoz U."/>
            <person name="Brodie E.L."/>
            <person name="Williams K.H."/>
            <person name="Hubbard S.S."/>
            <person name="Banfield J.F."/>
        </authorList>
    </citation>
    <scope>NUCLEOTIDE SEQUENCE [LARGE SCALE GENOMIC DNA]</scope>
</reference>
<dbReference type="InterPro" id="IPR024455">
    <property type="entry name" value="Phage_capsid"/>
</dbReference>
<dbReference type="Gene3D" id="3.30.2400.10">
    <property type="entry name" value="Major capsid protein gp5"/>
    <property type="match status" value="1"/>
</dbReference>
<organism evidence="3 4">
    <name type="scientific">Candidatus Muproteobacteria bacterium RBG_16_64_11</name>
    <dbReference type="NCBI Taxonomy" id="1817758"/>
    <lineage>
        <taxon>Bacteria</taxon>
        <taxon>Pseudomonadati</taxon>
        <taxon>Pseudomonadota</taxon>
        <taxon>Candidatus Muproteobacteria</taxon>
    </lineage>
</organism>
<dbReference type="Proteomes" id="UP000177925">
    <property type="component" value="Unassembled WGS sequence"/>
</dbReference>
<comment type="subcellular location">
    <subcellularLocation>
        <location evidence="1">Virion</location>
    </subcellularLocation>
</comment>
<dbReference type="EMBL" id="MFSS01000115">
    <property type="protein sequence ID" value="OGI41826.1"/>
    <property type="molecule type" value="Genomic_DNA"/>
</dbReference>